<dbReference type="PANTHER" id="PTHR35337">
    <property type="entry name" value="SLR1478 PROTEIN"/>
    <property type="match status" value="1"/>
</dbReference>
<gene>
    <name evidence="2" type="ORF">LOSG293_070260</name>
</gene>
<dbReference type="Pfam" id="PF01944">
    <property type="entry name" value="SpoIIM"/>
    <property type="match status" value="1"/>
</dbReference>
<keyword evidence="1" id="KW-0812">Transmembrane</keyword>
<protein>
    <recommendedName>
        <fullName evidence="4">Stage II sporulation protein M</fullName>
    </recommendedName>
</protein>
<dbReference type="EMBL" id="BBJM01000007">
    <property type="protein sequence ID" value="GAK47487.1"/>
    <property type="molecule type" value="Genomic_DNA"/>
</dbReference>
<feature type="transmembrane region" description="Helical" evidence="1">
    <location>
        <begin position="20"/>
        <end position="39"/>
    </location>
</feature>
<dbReference type="AlphaFoldDB" id="A0A081BHG9"/>
<evidence type="ECO:0000313" key="2">
    <source>
        <dbReference type="EMBL" id="GAK47487.1"/>
    </source>
</evidence>
<evidence type="ECO:0000256" key="1">
    <source>
        <dbReference type="SAM" id="Phobius"/>
    </source>
</evidence>
<dbReference type="Proteomes" id="UP000028700">
    <property type="component" value="Unassembled WGS sequence"/>
</dbReference>
<name>A0A081BHG9_9LACO</name>
<keyword evidence="1" id="KW-1133">Transmembrane helix</keyword>
<evidence type="ECO:0008006" key="4">
    <source>
        <dbReference type="Google" id="ProtNLM"/>
    </source>
</evidence>
<keyword evidence="3" id="KW-1185">Reference proteome</keyword>
<accession>A0A081BHG9</accession>
<sequence>MTIIKESLRRFKTFYLKRFIRYLLVMIAASIVLTVGMRLTMGHESALEMAQRLVNLKVGEKLSFLPLFLHNYSADLIIIALGIVPVPIYILFVLQQTISVGAVLASAAHPWITFVLGILPHGIFEVSSQLIAVAISARLMWTVYDGLFRHDRYKTEASLWQVIYESVIDALVLALPLIFVAGLIETYITPLLLRLIVK</sequence>
<keyword evidence="1" id="KW-0472">Membrane</keyword>
<evidence type="ECO:0000313" key="3">
    <source>
        <dbReference type="Proteomes" id="UP000028700"/>
    </source>
</evidence>
<feature type="transmembrane region" description="Helical" evidence="1">
    <location>
        <begin position="72"/>
        <end position="94"/>
    </location>
</feature>
<feature type="transmembrane region" description="Helical" evidence="1">
    <location>
        <begin position="101"/>
        <end position="124"/>
    </location>
</feature>
<dbReference type="PANTHER" id="PTHR35337:SF1">
    <property type="entry name" value="SLR1478 PROTEIN"/>
    <property type="match status" value="1"/>
</dbReference>
<feature type="transmembrane region" description="Helical" evidence="1">
    <location>
        <begin position="167"/>
        <end position="188"/>
    </location>
</feature>
<dbReference type="eggNOG" id="COG1300">
    <property type="taxonomic scope" value="Bacteria"/>
</dbReference>
<proteinExistence type="predicted"/>
<comment type="caution">
    <text evidence="2">The sequence shown here is derived from an EMBL/GenBank/DDBJ whole genome shotgun (WGS) entry which is preliminary data.</text>
</comment>
<organism evidence="2 3">
    <name type="scientific">Secundilactobacillus oryzae JCM 18671</name>
    <dbReference type="NCBI Taxonomy" id="1291743"/>
    <lineage>
        <taxon>Bacteria</taxon>
        <taxon>Bacillati</taxon>
        <taxon>Bacillota</taxon>
        <taxon>Bacilli</taxon>
        <taxon>Lactobacillales</taxon>
        <taxon>Lactobacillaceae</taxon>
        <taxon>Secundilactobacillus</taxon>
    </lineage>
</organism>
<dbReference type="InterPro" id="IPR002798">
    <property type="entry name" value="SpoIIM-like"/>
</dbReference>
<dbReference type="RefSeq" id="WP_051907182.1">
    <property type="nucleotide sequence ID" value="NZ_BBAZ01000006.1"/>
</dbReference>
<dbReference type="OrthoDB" id="2318790at2"/>
<reference evidence="2" key="1">
    <citation type="journal article" date="2014" name="Genome Announc.">
        <title>Draft Genome Sequence of Lactobacillus oryzae Strain SG293T.</title>
        <authorList>
            <person name="Tanizawa Y."/>
            <person name="Fujisawa T."/>
            <person name="Mochizuki T."/>
            <person name="Kaminuma E."/>
            <person name="Nakamura Y."/>
            <person name="Tohno M."/>
        </authorList>
    </citation>
    <scope>NUCLEOTIDE SEQUENCE [LARGE SCALE GENOMIC DNA]</scope>
    <source>
        <strain evidence="2">SG293</strain>
    </source>
</reference>